<evidence type="ECO:0000256" key="1">
    <source>
        <dbReference type="SAM" id="MobiDB-lite"/>
    </source>
</evidence>
<dbReference type="CDD" id="cd00180">
    <property type="entry name" value="PKc"/>
    <property type="match status" value="1"/>
</dbReference>
<feature type="domain" description="Protein kinase" evidence="2">
    <location>
        <begin position="222"/>
        <end position="578"/>
    </location>
</feature>
<dbReference type="GO" id="GO:0005524">
    <property type="term" value="F:ATP binding"/>
    <property type="evidence" value="ECO:0007669"/>
    <property type="project" value="InterPro"/>
</dbReference>
<dbReference type="PROSITE" id="PS50011">
    <property type="entry name" value="PROTEIN_KINASE_DOM"/>
    <property type="match status" value="1"/>
</dbReference>
<evidence type="ECO:0000313" key="4">
    <source>
        <dbReference type="Proteomes" id="UP000184330"/>
    </source>
</evidence>
<feature type="region of interest" description="Disordered" evidence="1">
    <location>
        <begin position="19"/>
        <end position="63"/>
    </location>
</feature>
<feature type="compositionally biased region" description="Polar residues" evidence="1">
    <location>
        <begin position="25"/>
        <end position="46"/>
    </location>
</feature>
<dbReference type="AlphaFoldDB" id="A0A1L7WBL3"/>
<feature type="compositionally biased region" description="Basic and acidic residues" evidence="1">
    <location>
        <begin position="582"/>
        <end position="595"/>
    </location>
</feature>
<protein>
    <recommendedName>
        <fullName evidence="2">Protein kinase domain-containing protein</fullName>
    </recommendedName>
</protein>
<evidence type="ECO:0000259" key="2">
    <source>
        <dbReference type="PROSITE" id="PS50011"/>
    </source>
</evidence>
<dbReference type="PANTHER" id="PTHR24359">
    <property type="entry name" value="SERINE/THREONINE-PROTEIN KINASE SBK1"/>
    <property type="match status" value="1"/>
</dbReference>
<feature type="region of interest" description="Disordered" evidence="1">
    <location>
        <begin position="582"/>
        <end position="622"/>
    </location>
</feature>
<accession>A0A1L7WBL3</accession>
<dbReference type="Proteomes" id="UP000184330">
    <property type="component" value="Unassembled WGS sequence"/>
</dbReference>
<dbReference type="SUPFAM" id="SSF56112">
    <property type="entry name" value="Protein kinase-like (PK-like)"/>
    <property type="match status" value="1"/>
</dbReference>
<evidence type="ECO:0000313" key="3">
    <source>
        <dbReference type="EMBL" id="CZR50161.1"/>
    </source>
</evidence>
<keyword evidence="4" id="KW-1185">Reference proteome</keyword>
<organism evidence="3 4">
    <name type="scientific">Phialocephala subalpina</name>
    <dbReference type="NCBI Taxonomy" id="576137"/>
    <lineage>
        <taxon>Eukaryota</taxon>
        <taxon>Fungi</taxon>
        <taxon>Dikarya</taxon>
        <taxon>Ascomycota</taxon>
        <taxon>Pezizomycotina</taxon>
        <taxon>Leotiomycetes</taxon>
        <taxon>Helotiales</taxon>
        <taxon>Mollisiaceae</taxon>
        <taxon>Phialocephala</taxon>
        <taxon>Phialocephala fortinii species complex</taxon>
    </lineage>
</organism>
<dbReference type="PANTHER" id="PTHR24359:SF1">
    <property type="entry name" value="INHIBITOR OF NUCLEAR FACTOR KAPPA-B KINASE EPSILON SUBUNIT HOMOLOG 1-RELATED"/>
    <property type="match status" value="1"/>
</dbReference>
<dbReference type="PROSITE" id="PS00108">
    <property type="entry name" value="PROTEIN_KINASE_ST"/>
    <property type="match status" value="1"/>
</dbReference>
<dbReference type="Pfam" id="PF00069">
    <property type="entry name" value="Pkinase"/>
    <property type="match status" value="1"/>
</dbReference>
<dbReference type="Gene3D" id="1.10.510.10">
    <property type="entry name" value="Transferase(Phosphotransferase) domain 1"/>
    <property type="match status" value="1"/>
</dbReference>
<gene>
    <name evidence="3" type="ORF">PAC_00033</name>
</gene>
<dbReference type="STRING" id="576137.A0A1L7WBL3"/>
<name>A0A1L7WBL3_9HELO</name>
<sequence>MCSIIATIVNIFKRLIKPGGRVPGSNPSQQDTSESQPLVSESSDQPVESEPSPTPADPNLESESLATSSDLLKKIRSKLPGGTERSDDELESFVTINSLKNIWTNEVKVEDFVAVVIQPRVSSVVPVEFVRENLLTTLTILVDIGWEDWQNFVLFYVNHKNSQGKNDRLDDGIPSLTRSALQSFLGTTYGWLFFRARHIYTPIVVTEGTSETYDKGRRLPFVNEGKLLGEGASGKVYEETIAGGQLRLLSQVGYHMEFKRMNREYPVARKCLKGKDISEKDLKLRENEVQNVKRFRGKLSHDRIAAFLAIITIGEDISILQPLAAMDLKKFLYEQGNLLLRHPMDPMDPIHLIQETAHLAGALKFLHNLQIEINQEVCCHMDLKPANILVFDVEGSPVGKWKITDFGISSFHTLQKHGHDARDKPMDSSNLLAPSEFVQKRSVLTKPRRAEGPYQAPEVDGLEEKTAGRGSDIWSLGCIFWQVLIFGIRGSEELKVMDAKRYKRENGMSYGNDYFYYKESDKFFLKPEVNDWVEQELRHHFRDSTAWETCRHLFGKIFQIEKKDRYSAEDVQQKLEKVKQELGNIEIRRDSRPPDTAESNEQYGFDRTNQLPTIIVGPTEQE</sequence>
<feature type="compositionally biased region" description="Polar residues" evidence="1">
    <location>
        <begin position="597"/>
        <end position="612"/>
    </location>
</feature>
<dbReference type="InterPro" id="IPR011009">
    <property type="entry name" value="Kinase-like_dom_sf"/>
</dbReference>
<reference evidence="3 4" key="1">
    <citation type="submission" date="2016-03" db="EMBL/GenBank/DDBJ databases">
        <authorList>
            <person name="Ploux O."/>
        </authorList>
    </citation>
    <scope>NUCLEOTIDE SEQUENCE [LARGE SCALE GENOMIC DNA]</scope>
    <source>
        <strain evidence="3 4">UAMH 11012</strain>
    </source>
</reference>
<dbReference type="InterPro" id="IPR000719">
    <property type="entry name" value="Prot_kinase_dom"/>
</dbReference>
<dbReference type="SMART" id="SM00220">
    <property type="entry name" value="S_TKc"/>
    <property type="match status" value="1"/>
</dbReference>
<dbReference type="GO" id="GO:0004674">
    <property type="term" value="F:protein serine/threonine kinase activity"/>
    <property type="evidence" value="ECO:0007669"/>
    <property type="project" value="TreeGrafter"/>
</dbReference>
<proteinExistence type="predicted"/>
<dbReference type="OrthoDB" id="5986190at2759"/>
<dbReference type="EMBL" id="FJOG01000001">
    <property type="protein sequence ID" value="CZR50161.1"/>
    <property type="molecule type" value="Genomic_DNA"/>
</dbReference>
<dbReference type="InterPro" id="IPR008271">
    <property type="entry name" value="Ser/Thr_kinase_AS"/>
</dbReference>